<evidence type="ECO:0000313" key="1">
    <source>
        <dbReference type="EMBL" id="HGQ35651.1"/>
    </source>
</evidence>
<dbReference type="SUPFAM" id="SSF143437">
    <property type="entry name" value="THUMP domain-like"/>
    <property type="match status" value="1"/>
</dbReference>
<organism evidence="2">
    <name type="scientific">Ignisphaera aggregans</name>
    <dbReference type="NCBI Taxonomy" id="334771"/>
    <lineage>
        <taxon>Archaea</taxon>
        <taxon>Thermoproteota</taxon>
        <taxon>Thermoprotei</taxon>
        <taxon>Desulfurococcales</taxon>
        <taxon>Desulfurococcaceae</taxon>
        <taxon>Ignisphaera</taxon>
    </lineage>
</organism>
<dbReference type="EMBL" id="DTCK01000016">
    <property type="protein sequence ID" value="HGQ35651.1"/>
    <property type="molecule type" value="Genomic_DNA"/>
</dbReference>
<dbReference type="AlphaFoldDB" id="A0A7C4NLN5"/>
<proteinExistence type="predicted"/>
<gene>
    <name evidence="2" type="ORF">ENU08_01725</name>
    <name evidence="1" type="ORF">ENU41_03115</name>
</gene>
<accession>A0A7C4NLN5</accession>
<comment type="caution">
    <text evidence="2">The sequence shown here is derived from an EMBL/GenBank/DDBJ whole genome shotgun (WGS) entry which is preliminary data.</text>
</comment>
<sequence length="185" mass="21738">MMHERVDVMIDVENAEPRVFITCDIYREKYVCEDVMNILFSYGVEANCRWFHGKGFVVVDLGREVDVFRVIKLLVSRHVRGYWVIPIDIVCRSRYEDVTKCITNVIMLKGVNLPLSVVGVCRKRGNFIDSCSRLLRYVGEKIEDLGIAVVDFKGYTHVLRVEIVYETTYISLYERKDEQMFRVHR</sequence>
<name>A0A7C4NLN5_9CREN</name>
<dbReference type="EMBL" id="DTBD01000012">
    <property type="protein sequence ID" value="HGQ63946.1"/>
    <property type="molecule type" value="Genomic_DNA"/>
</dbReference>
<reference evidence="2" key="1">
    <citation type="journal article" date="2020" name="mSystems">
        <title>Genome- and Community-Level Interaction Insights into Carbon Utilization and Element Cycling Functions of Hydrothermarchaeota in Hydrothermal Sediment.</title>
        <authorList>
            <person name="Zhou Z."/>
            <person name="Liu Y."/>
            <person name="Xu W."/>
            <person name="Pan J."/>
            <person name="Luo Z.H."/>
            <person name="Li M."/>
        </authorList>
    </citation>
    <scope>NUCLEOTIDE SEQUENCE [LARGE SCALE GENOMIC DNA]</scope>
    <source>
        <strain evidence="2">SpSt-637</strain>
        <strain evidence="1">SpSt-667</strain>
    </source>
</reference>
<evidence type="ECO:0000313" key="2">
    <source>
        <dbReference type="EMBL" id="HGQ63946.1"/>
    </source>
</evidence>
<protein>
    <recommendedName>
        <fullName evidence="3">THUMP domain-containing protein</fullName>
    </recommendedName>
</protein>
<evidence type="ECO:0008006" key="3">
    <source>
        <dbReference type="Google" id="ProtNLM"/>
    </source>
</evidence>